<gene>
    <name evidence="2" type="ORF">PCOR1329_LOCUS82727</name>
</gene>
<protein>
    <submittedName>
        <fullName evidence="2">Uncharacterized protein</fullName>
    </submittedName>
</protein>
<evidence type="ECO:0000313" key="3">
    <source>
        <dbReference type="Proteomes" id="UP001189429"/>
    </source>
</evidence>
<proteinExistence type="predicted"/>
<name>A0ABN9Y5J8_9DINO</name>
<feature type="compositionally biased region" description="Basic residues" evidence="1">
    <location>
        <begin position="1"/>
        <end position="10"/>
    </location>
</feature>
<evidence type="ECO:0000313" key="2">
    <source>
        <dbReference type="EMBL" id="CAK0907841.1"/>
    </source>
</evidence>
<dbReference type="Proteomes" id="UP001189429">
    <property type="component" value="Unassembled WGS sequence"/>
</dbReference>
<dbReference type="EMBL" id="CAUYUJ010021926">
    <property type="protein sequence ID" value="CAK0907841.1"/>
    <property type="molecule type" value="Genomic_DNA"/>
</dbReference>
<reference evidence="2" key="1">
    <citation type="submission" date="2023-10" db="EMBL/GenBank/DDBJ databases">
        <authorList>
            <person name="Chen Y."/>
            <person name="Shah S."/>
            <person name="Dougan E. K."/>
            <person name="Thang M."/>
            <person name="Chan C."/>
        </authorList>
    </citation>
    <scope>NUCLEOTIDE SEQUENCE [LARGE SCALE GENOMIC DNA]</scope>
</reference>
<evidence type="ECO:0000256" key="1">
    <source>
        <dbReference type="SAM" id="MobiDB-lite"/>
    </source>
</evidence>
<comment type="caution">
    <text evidence="2">The sequence shown here is derived from an EMBL/GenBank/DDBJ whole genome shotgun (WGS) entry which is preliminary data.</text>
</comment>
<accession>A0ABN9Y5J8</accession>
<organism evidence="2 3">
    <name type="scientific">Prorocentrum cordatum</name>
    <dbReference type="NCBI Taxonomy" id="2364126"/>
    <lineage>
        <taxon>Eukaryota</taxon>
        <taxon>Sar</taxon>
        <taxon>Alveolata</taxon>
        <taxon>Dinophyceae</taxon>
        <taxon>Prorocentrales</taxon>
        <taxon>Prorocentraceae</taxon>
        <taxon>Prorocentrum</taxon>
    </lineage>
</organism>
<sequence length="300" mass="32925">DQSRSCRRRRAADAGVAAGSAAAAPSIKELEDQPRGSKGPQETGAQCPPPQALHKVEVEPASGVIPRCLTRIKMGCPSRCTPAYQSRRGQCLEGGHGFRFVPAVKTRAVVTINWYRTKPDGRLRLDGKESCVDALRPRLRRAFEEFLPANRAGRQQGRLTQEDVQRRARMTRIAGKVLVLRGATLFRSAAAERQGAAAGVWDVLDEQVGTRNVPARTTMSWPVVLRTGATVSIFSDGRVRVVVGWATVQAAEDAERLLHTHFGARWVEDETHVEAKRAMEVVYGEPGPRALSLQRPPVVR</sequence>
<feature type="region of interest" description="Disordered" evidence="1">
    <location>
        <begin position="1"/>
        <end position="50"/>
    </location>
</feature>
<feature type="compositionally biased region" description="Low complexity" evidence="1">
    <location>
        <begin position="13"/>
        <end position="24"/>
    </location>
</feature>
<keyword evidence="3" id="KW-1185">Reference proteome</keyword>
<feature type="non-terminal residue" evidence="2">
    <location>
        <position position="1"/>
    </location>
</feature>